<evidence type="ECO:0000313" key="4">
    <source>
        <dbReference type="EMBL" id="VFR87791.1"/>
    </source>
</evidence>
<evidence type="ECO:0000256" key="1">
    <source>
        <dbReference type="SAM" id="MobiDB-lite"/>
    </source>
</evidence>
<sequence length="87" mass="9846">MSNARELARGHKQLLPLIEYALREGWEVIRTRNGHLKFTKPGMPPIFTSSTASDHRASRNARARLRRMQRQAGADETPCHEEGDGHA</sequence>
<reference evidence="2" key="1">
    <citation type="submission" date="2019-03" db="EMBL/GenBank/DDBJ databases">
        <authorList>
            <person name="Danneels B."/>
        </authorList>
    </citation>
    <scope>NUCLEOTIDE SEQUENCE</scope>
</reference>
<evidence type="ECO:0008006" key="5">
    <source>
        <dbReference type="Google" id="ProtNLM"/>
    </source>
</evidence>
<protein>
    <recommendedName>
        <fullName evidence="5">Cobyrinic acid a,c-diamide synthase</fullName>
    </recommendedName>
</protein>
<evidence type="ECO:0000313" key="3">
    <source>
        <dbReference type="EMBL" id="VFR61482.1"/>
    </source>
</evidence>
<feature type="compositionally biased region" description="Basic and acidic residues" evidence="1">
    <location>
        <begin position="77"/>
        <end position="87"/>
    </location>
</feature>
<feature type="compositionally biased region" description="Basic residues" evidence="1">
    <location>
        <begin position="58"/>
        <end position="69"/>
    </location>
</feature>
<dbReference type="EMBL" id="CAADIC010000003">
    <property type="protein sequence ID" value="VFR23674.1"/>
    <property type="molecule type" value="Genomic_DNA"/>
</dbReference>
<name>A0A484PCG5_9ZZZZ</name>
<dbReference type="AlphaFoldDB" id="A0A484PCG5"/>
<gene>
    <name evidence="2" type="ORF">ANDA3_1185</name>
    <name evidence="3" type="ORF">DAR2_1055</name>
    <name evidence="4" type="ORF">DAR3_1052</name>
</gene>
<feature type="region of interest" description="Disordered" evidence="1">
    <location>
        <begin position="40"/>
        <end position="87"/>
    </location>
</feature>
<evidence type="ECO:0000313" key="2">
    <source>
        <dbReference type="EMBL" id="VFR23674.1"/>
    </source>
</evidence>
<dbReference type="EMBL" id="CAADIL010000003">
    <property type="protein sequence ID" value="VFR61482.1"/>
    <property type="molecule type" value="Genomic_DNA"/>
</dbReference>
<proteinExistence type="predicted"/>
<dbReference type="EMBL" id="CAADIJ010000028">
    <property type="protein sequence ID" value="VFR87791.1"/>
    <property type="molecule type" value="Genomic_DNA"/>
</dbReference>
<accession>A0A484PCG5</accession>
<organism evidence="2">
    <name type="scientific">plant metagenome</name>
    <dbReference type="NCBI Taxonomy" id="1297885"/>
    <lineage>
        <taxon>unclassified sequences</taxon>
        <taxon>metagenomes</taxon>
        <taxon>organismal metagenomes</taxon>
    </lineage>
</organism>